<evidence type="ECO:0000313" key="2">
    <source>
        <dbReference type="Proteomes" id="UP000031197"/>
    </source>
</evidence>
<dbReference type="AlphaFoldDB" id="A0A0B3Y9C3"/>
<evidence type="ECO:0000313" key="1">
    <source>
        <dbReference type="EMBL" id="KHT53352.1"/>
    </source>
</evidence>
<comment type="caution">
    <text evidence="1">The sequence shown here is derived from an EMBL/GenBank/DDBJ whole genome shotgun (WGS) entry which is preliminary data.</text>
</comment>
<sequence length="125" mass="13783">MNTIFKRFYPSTFAPFLMAWVLSYLVVSTGFQLPDVASNAEVTSQSPLAKFVHNSQSYSLRFNVSKLTANNSEQPTDADLLGLIPASLNSVYAGLFAVNTRSANVPFRSQRWVKPSPRAPPSILI</sequence>
<name>A0A0B3Y9C3_9ALTE</name>
<dbReference type="RefSeq" id="WP_039219583.1">
    <property type="nucleotide sequence ID" value="NZ_JWLW01000014.1"/>
</dbReference>
<dbReference type="EMBL" id="JWLW01000014">
    <property type="protein sequence ID" value="KHT53352.1"/>
    <property type="molecule type" value="Genomic_DNA"/>
</dbReference>
<keyword evidence="2" id="KW-1185">Reference proteome</keyword>
<reference evidence="1 2" key="1">
    <citation type="submission" date="2014-12" db="EMBL/GenBank/DDBJ databases">
        <title>Genome sequencing of Alteromonas marina AD001.</title>
        <authorList>
            <person name="Adrian T.G.S."/>
            <person name="Chan K.G."/>
        </authorList>
    </citation>
    <scope>NUCLEOTIDE SEQUENCE [LARGE SCALE GENOMIC DNA]</scope>
    <source>
        <strain evidence="1 2">AD001</strain>
    </source>
</reference>
<protein>
    <submittedName>
        <fullName evidence="1">Uncharacterized protein</fullName>
    </submittedName>
</protein>
<organism evidence="1 2">
    <name type="scientific">Alteromonas marina</name>
    <dbReference type="NCBI Taxonomy" id="203795"/>
    <lineage>
        <taxon>Bacteria</taxon>
        <taxon>Pseudomonadati</taxon>
        <taxon>Pseudomonadota</taxon>
        <taxon>Gammaproteobacteria</taxon>
        <taxon>Alteromonadales</taxon>
        <taxon>Alteromonadaceae</taxon>
        <taxon>Alteromonas/Salinimonas group</taxon>
        <taxon>Alteromonas</taxon>
    </lineage>
</organism>
<dbReference type="Proteomes" id="UP000031197">
    <property type="component" value="Unassembled WGS sequence"/>
</dbReference>
<accession>A0A0B3Y9C3</accession>
<gene>
    <name evidence="1" type="ORF">RJ41_09045</name>
</gene>
<proteinExistence type="predicted"/>